<evidence type="ECO:0000313" key="2">
    <source>
        <dbReference type="EMBL" id="RUS34970.1"/>
    </source>
</evidence>
<gene>
    <name evidence="2" type="ORF">BC938DRAFT_477282</name>
</gene>
<feature type="compositionally biased region" description="Basic and acidic residues" evidence="1">
    <location>
        <begin position="205"/>
        <end position="225"/>
    </location>
</feature>
<sequence length="225" mass="24694">MQPILDINNIVAAELDATDFDLGNERDDGESAVAANDRDAERARIGVDEVGDQGRGVDDIKSRDTEDPSWVVNFMLLEDLDNNRDGLVDRIGHDNHEGLRAVSGGGVGDVPHTEGVYPEQLLRSFGPTVRDGGNEDDIRVLDGLLERGMANMTSDYALGIDVAQVDRDTLSVYNIVEGQVVDEVDLFQEYGERMADSTSSTADGNFDHVSWEKEKEGWRGGPREK</sequence>
<evidence type="ECO:0000313" key="3">
    <source>
        <dbReference type="Proteomes" id="UP000274822"/>
    </source>
</evidence>
<reference evidence="2 3" key="1">
    <citation type="journal article" date="2018" name="New Phytol.">
        <title>Phylogenomics of Endogonaceae and evolution of mycorrhizas within Mucoromycota.</title>
        <authorList>
            <person name="Chang Y."/>
            <person name="Desiro A."/>
            <person name="Na H."/>
            <person name="Sandor L."/>
            <person name="Lipzen A."/>
            <person name="Clum A."/>
            <person name="Barry K."/>
            <person name="Grigoriev I.V."/>
            <person name="Martin F.M."/>
            <person name="Stajich J.E."/>
            <person name="Smith M.E."/>
            <person name="Bonito G."/>
            <person name="Spatafora J.W."/>
        </authorList>
    </citation>
    <scope>NUCLEOTIDE SEQUENCE [LARGE SCALE GENOMIC DNA]</scope>
    <source>
        <strain evidence="2 3">AD002</strain>
    </source>
</reference>
<name>A0A433QYV4_9FUNG</name>
<keyword evidence="3" id="KW-1185">Reference proteome</keyword>
<dbReference type="AlphaFoldDB" id="A0A433QYV4"/>
<protein>
    <submittedName>
        <fullName evidence="2">Uncharacterized protein</fullName>
    </submittedName>
</protein>
<evidence type="ECO:0000256" key="1">
    <source>
        <dbReference type="SAM" id="MobiDB-lite"/>
    </source>
</evidence>
<organism evidence="2 3">
    <name type="scientific">Jimgerdemannia flammicorona</name>
    <dbReference type="NCBI Taxonomy" id="994334"/>
    <lineage>
        <taxon>Eukaryota</taxon>
        <taxon>Fungi</taxon>
        <taxon>Fungi incertae sedis</taxon>
        <taxon>Mucoromycota</taxon>
        <taxon>Mucoromycotina</taxon>
        <taxon>Endogonomycetes</taxon>
        <taxon>Endogonales</taxon>
        <taxon>Endogonaceae</taxon>
        <taxon>Jimgerdemannia</taxon>
    </lineage>
</organism>
<dbReference type="EMBL" id="RBNJ01000269">
    <property type="protein sequence ID" value="RUS34970.1"/>
    <property type="molecule type" value="Genomic_DNA"/>
</dbReference>
<accession>A0A433QYV4</accession>
<comment type="caution">
    <text evidence="2">The sequence shown here is derived from an EMBL/GenBank/DDBJ whole genome shotgun (WGS) entry which is preliminary data.</text>
</comment>
<dbReference type="Proteomes" id="UP000274822">
    <property type="component" value="Unassembled WGS sequence"/>
</dbReference>
<feature type="region of interest" description="Disordered" evidence="1">
    <location>
        <begin position="195"/>
        <end position="225"/>
    </location>
</feature>
<proteinExistence type="predicted"/>